<evidence type="ECO:0000313" key="2">
    <source>
        <dbReference type="Proteomes" id="UP001596516"/>
    </source>
</evidence>
<dbReference type="PANTHER" id="PTHR48228:SF5">
    <property type="entry name" value="ALPHA-METHYLACYL-COA RACEMASE"/>
    <property type="match status" value="1"/>
</dbReference>
<reference evidence="2" key="1">
    <citation type="journal article" date="2019" name="Int. J. Syst. Evol. Microbiol.">
        <title>The Global Catalogue of Microorganisms (GCM) 10K type strain sequencing project: providing services to taxonomists for standard genome sequencing and annotation.</title>
        <authorList>
            <consortium name="The Broad Institute Genomics Platform"/>
            <consortium name="The Broad Institute Genome Sequencing Center for Infectious Disease"/>
            <person name="Wu L."/>
            <person name="Ma J."/>
        </authorList>
    </citation>
    <scope>NUCLEOTIDE SEQUENCE [LARGE SCALE GENOMIC DNA]</scope>
    <source>
        <strain evidence="2">CGMCC 1.12750</strain>
    </source>
</reference>
<organism evidence="1 2">
    <name type="scientific">Plastorhodobacter daqingensis</name>
    <dbReference type="NCBI Taxonomy" id="1387281"/>
    <lineage>
        <taxon>Bacteria</taxon>
        <taxon>Pseudomonadati</taxon>
        <taxon>Pseudomonadota</taxon>
        <taxon>Alphaproteobacteria</taxon>
        <taxon>Rhodobacterales</taxon>
        <taxon>Paracoccaceae</taxon>
        <taxon>Plastorhodobacter</taxon>
    </lineage>
</organism>
<accession>A0ABW2UN75</accession>
<protein>
    <submittedName>
        <fullName evidence="1">CaiB/BaiF CoA transferase family protein</fullName>
    </submittedName>
</protein>
<dbReference type="GO" id="GO:0016740">
    <property type="term" value="F:transferase activity"/>
    <property type="evidence" value="ECO:0007669"/>
    <property type="project" value="UniProtKB-KW"/>
</dbReference>
<dbReference type="InterPro" id="IPR050509">
    <property type="entry name" value="CoA-transferase_III"/>
</dbReference>
<dbReference type="InterPro" id="IPR003673">
    <property type="entry name" value="CoA-Trfase_fam_III"/>
</dbReference>
<sequence length="371" mass="39179">MAPLKNISVLDFSTLLPGPLASLMLAEAGAEVVKIERPDGGDAMRGYAPVANGESLLFAMLNRGKRSLTLDLKSPEAIATLLPLIEKADVLIEQFRPGVMDRLGLGYAALRRCNPRLIYCSITGWGQSGPKATKPGHDLNFVAEAGLLGLTTGRDGVPVPSALLAGDIAGGALPAVINILLALRQRDLTGEGAHIDIAMTENLVGYLPWGLARGLSGTGWPGQGGDLVIGDSPRYQIYRTADDRFLAAAPIEDKFWAEFVAIIGLPDEFADPGAPLEETVAAIAGLIRSRTGAEWEDAFAGREVCCSLVLTLEEAVADAHMGARRVFDRTLTAGGRTIPALPVPIVRPFLSDRINAASPRLSDDTPLSANS</sequence>
<keyword evidence="1" id="KW-0808">Transferase</keyword>
<dbReference type="InterPro" id="IPR044855">
    <property type="entry name" value="CoA-Trfase_III_dom3_sf"/>
</dbReference>
<dbReference type="RefSeq" id="WP_377406793.1">
    <property type="nucleotide sequence ID" value="NZ_JBHTFQ010000016.1"/>
</dbReference>
<dbReference type="Gene3D" id="3.40.50.10540">
    <property type="entry name" value="Crotonobetainyl-coa:carnitine coa-transferase, domain 1"/>
    <property type="match status" value="1"/>
</dbReference>
<keyword evidence="2" id="KW-1185">Reference proteome</keyword>
<gene>
    <name evidence="1" type="ORF">ACFQXB_18955</name>
</gene>
<dbReference type="Proteomes" id="UP001596516">
    <property type="component" value="Unassembled WGS sequence"/>
</dbReference>
<dbReference type="InterPro" id="IPR023606">
    <property type="entry name" value="CoA-Trfase_III_dom_1_sf"/>
</dbReference>
<dbReference type="Gene3D" id="3.30.1540.10">
    <property type="entry name" value="formyl-coa transferase, domain 3"/>
    <property type="match status" value="1"/>
</dbReference>
<dbReference type="PANTHER" id="PTHR48228">
    <property type="entry name" value="SUCCINYL-COA--D-CITRAMALATE COA-TRANSFERASE"/>
    <property type="match status" value="1"/>
</dbReference>
<dbReference type="SUPFAM" id="SSF89796">
    <property type="entry name" value="CoA-transferase family III (CaiB/BaiF)"/>
    <property type="match status" value="1"/>
</dbReference>
<dbReference type="EMBL" id="JBHTFQ010000016">
    <property type="protein sequence ID" value="MFC7706254.1"/>
    <property type="molecule type" value="Genomic_DNA"/>
</dbReference>
<proteinExistence type="predicted"/>
<name>A0ABW2UN75_9RHOB</name>
<comment type="caution">
    <text evidence="1">The sequence shown here is derived from an EMBL/GenBank/DDBJ whole genome shotgun (WGS) entry which is preliminary data.</text>
</comment>
<dbReference type="Pfam" id="PF02515">
    <property type="entry name" value="CoA_transf_3"/>
    <property type="match status" value="1"/>
</dbReference>
<evidence type="ECO:0000313" key="1">
    <source>
        <dbReference type="EMBL" id="MFC7706254.1"/>
    </source>
</evidence>